<protein>
    <submittedName>
        <fullName evidence="2">Topoisomerase I</fullName>
    </submittedName>
</protein>
<evidence type="ECO:0000313" key="2">
    <source>
        <dbReference type="EMBL" id="AYV85701.1"/>
    </source>
</evidence>
<gene>
    <name evidence="2" type="ORF">Satyrvirus32_1</name>
</gene>
<dbReference type="EMBL" id="MK072468">
    <property type="protein sequence ID" value="AYV85701.1"/>
    <property type="molecule type" value="Genomic_DNA"/>
</dbReference>
<keyword evidence="2" id="KW-0413">Isomerase</keyword>
<proteinExistence type="predicted"/>
<organism evidence="2">
    <name type="scientific">Satyrvirus sp</name>
    <dbReference type="NCBI Taxonomy" id="2487771"/>
    <lineage>
        <taxon>Viruses</taxon>
        <taxon>Varidnaviria</taxon>
        <taxon>Bamfordvirae</taxon>
        <taxon>Nucleocytoviricota</taxon>
        <taxon>Megaviricetes</taxon>
        <taxon>Imitervirales</taxon>
        <taxon>Mimiviridae</taxon>
        <taxon>Megamimivirinae</taxon>
    </lineage>
</organism>
<name>A0A3G5AHC3_9VIRU</name>
<dbReference type="Pfam" id="PF13368">
    <property type="entry name" value="Toprim_C_rpt"/>
    <property type="match status" value="2"/>
</dbReference>
<evidence type="ECO:0000256" key="1">
    <source>
        <dbReference type="SAM" id="MobiDB-lite"/>
    </source>
</evidence>
<sequence length="150" mass="16725">MLQSGEFGLYIIYDKENFSLGQDIKKDISLDEAIKVIEDKKANNIAEFDITKNGKKLKATILNGKFGPYIQIKDQNKKKTNYPIPKDIDPTKLTEEKILEIISKKKTFKKTNTSTGTGGKPSSKARKVAKPTKAAKPSKVAKPSKPKKKN</sequence>
<reference evidence="2" key="1">
    <citation type="submission" date="2018-10" db="EMBL/GenBank/DDBJ databases">
        <title>Hidden diversity of soil giant viruses.</title>
        <authorList>
            <person name="Schulz F."/>
            <person name="Alteio L."/>
            <person name="Goudeau D."/>
            <person name="Ryan E.M."/>
            <person name="Malmstrom R.R."/>
            <person name="Blanchard J."/>
            <person name="Woyke T."/>
        </authorList>
    </citation>
    <scope>NUCLEOTIDE SEQUENCE</scope>
    <source>
        <strain evidence="2">SAV1</strain>
    </source>
</reference>
<accession>A0A3G5AHC3</accession>
<feature type="region of interest" description="Disordered" evidence="1">
    <location>
        <begin position="110"/>
        <end position="150"/>
    </location>
</feature>
<dbReference type="GO" id="GO:0016853">
    <property type="term" value="F:isomerase activity"/>
    <property type="evidence" value="ECO:0007669"/>
    <property type="project" value="UniProtKB-KW"/>
</dbReference>
<feature type="compositionally biased region" description="Low complexity" evidence="1">
    <location>
        <begin position="131"/>
        <end position="141"/>
    </location>
</feature>
<dbReference type="InterPro" id="IPR025589">
    <property type="entry name" value="Toprim_C_rpt"/>
</dbReference>